<dbReference type="InterPro" id="IPR021631">
    <property type="entry name" value="DUF3238"/>
</dbReference>
<accession>A0ABT2KXY4</accession>
<reference evidence="1 2" key="1">
    <citation type="submission" date="2022-07" db="EMBL/GenBank/DDBJ databases">
        <title>Genomic and pangenome structural analysis of the polyextremophile Exiguobacterium.</title>
        <authorList>
            <person name="Shen L."/>
        </authorList>
    </citation>
    <scope>NUCLEOTIDE SEQUENCE [LARGE SCALE GENOMIC DNA]</scope>
    <source>
        <strain evidence="1 2">12_1</strain>
    </source>
</reference>
<dbReference type="InterPro" id="IPR013783">
    <property type="entry name" value="Ig-like_fold"/>
</dbReference>
<dbReference type="Gene3D" id="2.60.40.10">
    <property type="entry name" value="Immunoglobulins"/>
    <property type="match status" value="1"/>
</dbReference>
<comment type="caution">
    <text evidence="1">The sequence shown here is derived from an EMBL/GenBank/DDBJ whole genome shotgun (WGS) entry which is preliminary data.</text>
</comment>
<gene>
    <name evidence="1" type="ORF">NQG31_09580</name>
</gene>
<proteinExistence type="predicted"/>
<keyword evidence="2" id="KW-1185">Reference proteome</keyword>
<organism evidence="1 2">
    <name type="scientific">Exiguobacterium alkaliphilum</name>
    <dbReference type="NCBI Taxonomy" id="1428684"/>
    <lineage>
        <taxon>Bacteria</taxon>
        <taxon>Bacillati</taxon>
        <taxon>Bacillota</taxon>
        <taxon>Bacilli</taxon>
        <taxon>Bacillales</taxon>
        <taxon>Bacillales Family XII. Incertae Sedis</taxon>
        <taxon>Exiguobacterium</taxon>
    </lineage>
</organism>
<dbReference type="Proteomes" id="UP001206821">
    <property type="component" value="Unassembled WGS sequence"/>
</dbReference>
<evidence type="ECO:0000313" key="2">
    <source>
        <dbReference type="Proteomes" id="UP001206821"/>
    </source>
</evidence>
<sequence length="382" mass="43498">MMNGEGLIQVRPLNEGIELTWSLEGEVHVVRNGTDVYEGTEHHYVDLETKVGEQVAYQLTFASGEEACVYTAAVNPKDDVYWNRHLTAAVVTDAGTYLHWDPIPDVESYAIYRQGRRVAEVSGSGYIDDTPLHEPTFYEVRALRPVKHSRKPGTQLIDFVGKAMTLGKEHTLSTRRDSELYVMYFMVSPSTPETIEVSDVQLRVQPFIKPPILKNPNVFSPHPYFEGDGRSYNVYAEDYRTRTEVMVEQLRDVPFVSIKKDANVTRGYTKHHKLTGEDVASVDQVYLEDVSIEPGEVTYRLKHSVGNPLVIAPDIKYTIVAHLKNRPTFKLSGEHTQSPHHEIYLRMGEAPWITIHRADDLGVSFMAQPLPYCHWTYLTCMQ</sequence>
<dbReference type="RefSeq" id="WP_034815700.1">
    <property type="nucleotide sequence ID" value="NZ_JANIEK010000036.1"/>
</dbReference>
<dbReference type="Pfam" id="PF11579">
    <property type="entry name" value="DUF3238"/>
    <property type="match status" value="1"/>
</dbReference>
<protein>
    <submittedName>
        <fullName evidence="1">DUF3238 domain-containing protein</fullName>
    </submittedName>
</protein>
<dbReference type="EMBL" id="JANIEK010000036">
    <property type="protein sequence ID" value="MCT4795798.1"/>
    <property type="molecule type" value="Genomic_DNA"/>
</dbReference>
<name>A0ABT2KXY4_9BACL</name>
<evidence type="ECO:0000313" key="1">
    <source>
        <dbReference type="EMBL" id="MCT4795798.1"/>
    </source>
</evidence>